<reference evidence="2 3" key="1">
    <citation type="submission" date="2024-06" db="EMBL/GenBank/DDBJ databases">
        <authorList>
            <person name="Kraege A."/>
            <person name="Thomma B."/>
        </authorList>
    </citation>
    <scope>NUCLEOTIDE SEQUENCE [LARGE SCALE GENOMIC DNA]</scope>
</reference>
<accession>A0ABP1GAK1</accession>
<sequence>MRPAPRRLAVRASAVQKQGTEARTSRSLRNMAGAALLVAGLALFADVPAHAGDLQQQQAAQSAEKQAAKDAANIKRAEEGPQNNDDVTQGVANSNINSKTFK</sequence>
<feature type="region of interest" description="Disordered" evidence="1">
    <location>
        <begin position="1"/>
        <end position="26"/>
    </location>
</feature>
<keyword evidence="3" id="KW-1185">Reference proteome</keyword>
<feature type="region of interest" description="Disordered" evidence="1">
    <location>
        <begin position="52"/>
        <end position="102"/>
    </location>
</feature>
<dbReference type="Proteomes" id="UP001497392">
    <property type="component" value="Unassembled WGS sequence"/>
</dbReference>
<comment type="caution">
    <text evidence="2">The sequence shown here is derived from an EMBL/GenBank/DDBJ whole genome shotgun (WGS) entry which is preliminary data.</text>
</comment>
<gene>
    <name evidence="2" type="primary">g9692</name>
    <name evidence="2" type="ORF">VP750_LOCUS8734</name>
</gene>
<protein>
    <submittedName>
        <fullName evidence="2">G9692 protein</fullName>
    </submittedName>
</protein>
<name>A0ABP1GAK1_9CHLO</name>
<feature type="compositionally biased region" description="Basic and acidic residues" evidence="1">
    <location>
        <begin position="66"/>
        <end position="79"/>
    </location>
</feature>
<evidence type="ECO:0000313" key="2">
    <source>
        <dbReference type="EMBL" id="CAL5226828.1"/>
    </source>
</evidence>
<feature type="compositionally biased region" description="Low complexity" evidence="1">
    <location>
        <begin position="52"/>
        <end position="65"/>
    </location>
</feature>
<feature type="compositionally biased region" description="Polar residues" evidence="1">
    <location>
        <begin position="81"/>
        <end position="102"/>
    </location>
</feature>
<dbReference type="EMBL" id="CAXHTA020000016">
    <property type="protein sequence ID" value="CAL5226828.1"/>
    <property type="molecule type" value="Genomic_DNA"/>
</dbReference>
<proteinExistence type="predicted"/>
<evidence type="ECO:0000256" key="1">
    <source>
        <dbReference type="SAM" id="MobiDB-lite"/>
    </source>
</evidence>
<feature type="compositionally biased region" description="Polar residues" evidence="1">
    <location>
        <begin position="15"/>
        <end position="26"/>
    </location>
</feature>
<organism evidence="2 3">
    <name type="scientific">Coccomyxa viridis</name>
    <dbReference type="NCBI Taxonomy" id="1274662"/>
    <lineage>
        <taxon>Eukaryota</taxon>
        <taxon>Viridiplantae</taxon>
        <taxon>Chlorophyta</taxon>
        <taxon>core chlorophytes</taxon>
        <taxon>Trebouxiophyceae</taxon>
        <taxon>Trebouxiophyceae incertae sedis</taxon>
        <taxon>Coccomyxaceae</taxon>
        <taxon>Coccomyxa</taxon>
    </lineage>
</organism>
<evidence type="ECO:0000313" key="3">
    <source>
        <dbReference type="Proteomes" id="UP001497392"/>
    </source>
</evidence>